<keyword evidence="4" id="KW-0805">Transcription regulation</keyword>
<evidence type="ECO:0000313" key="11">
    <source>
        <dbReference type="Proteomes" id="UP000297597"/>
    </source>
</evidence>
<dbReference type="GO" id="GO:0006355">
    <property type="term" value="P:regulation of DNA-templated transcription"/>
    <property type="evidence" value="ECO:0007669"/>
    <property type="project" value="InterPro"/>
</dbReference>
<dbReference type="SMART" id="SM00382">
    <property type="entry name" value="AAA"/>
    <property type="match status" value="1"/>
</dbReference>
<evidence type="ECO:0000313" key="10">
    <source>
        <dbReference type="EMBL" id="TEB09675.1"/>
    </source>
</evidence>
<evidence type="ECO:0000256" key="7">
    <source>
        <dbReference type="PROSITE-ProRule" id="PRU00169"/>
    </source>
</evidence>
<evidence type="ECO:0000256" key="3">
    <source>
        <dbReference type="ARBA" id="ARBA00022840"/>
    </source>
</evidence>
<dbReference type="InterPro" id="IPR025944">
    <property type="entry name" value="Sigma_54_int_dom_CS"/>
</dbReference>
<evidence type="ECO:0000259" key="9">
    <source>
        <dbReference type="PROSITE" id="PS50110"/>
    </source>
</evidence>
<evidence type="ECO:0000256" key="2">
    <source>
        <dbReference type="ARBA" id="ARBA00022741"/>
    </source>
</evidence>
<dbReference type="PANTHER" id="PTHR32071">
    <property type="entry name" value="TRANSCRIPTIONAL REGULATORY PROTEIN"/>
    <property type="match status" value="1"/>
</dbReference>
<gene>
    <name evidence="10" type="primary">zraR_6</name>
    <name evidence="10" type="ORF">Pmgp_02921</name>
</gene>
<keyword evidence="7" id="KW-0597">Phosphoprotein</keyword>
<keyword evidence="5" id="KW-0804">Transcription</keyword>
<dbReference type="FunFam" id="3.40.50.300:FF:000006">
    <property type="entry name" value="DNA-binding transcriptional regulator NtrC"/>
    <property type="match status" value="1"/>
</dbReference>
<evidence type="ECO:0000256" key="5">
    <source>
        <dbReference type="ARBA" id="ARBA00023163"/>
    </source>
</evidence>
<feature type="domain" description="Response regulatory" evidence="9">
    <location>
        <begin position="2"/>
        <end position="118"/>
    </location>
</feature>
<dbReference type="PROSITE" id="PS50045">
    <property type="entry name" value="SIGMA54_INTERACT_4"/>
    <property type="match status" value="1"/>
</dbReference>
<organism evidence="10 11">
    <name type="scientific">Pelotomaculum propionicicum</name>
    <dbReference type="NCBI Taxonomy" id="258475"/>
    <lineage>
        <taxon>Bacteria</taxon>
        <taxon>Bacillati</taxon>
        <taxon>Bacillota</taxon>
        <taxon>Clostridia</taxon>
        <taxon>Eubacteriales</taxon>
        <taxon>Desulfotomaculaceae</taxon>
        <taxon>Pelotomaculum</taxon>
    </lineage>
</organism>
<dbReference type="PRINTS" id="PR01590">
    <property type="entry name" value="HTHFIS"/>
</dbReference>
<dbReference type="InterPro" id="IPR009057">
    <property type="entry name" value="Homeodomain-like_sf"/>
</dbReference>
<name>A0A4Y7RL29_9FIRM</name>
<accession>A0A4Y7RL29</accession>
<sequence length="487" mass="54792">MNILLVDDDANSRMSVGRFLRQLGHDVVEFNNARDALAAYTQSDYPMVLSDIKMPGMSGLELLKAIQSLPNGWLTDVVLYTGYGDMASSIEALREGAYDYLLKPVNAEELASITERIAEHQALRRDNKLLKEYFDEAVTAATQETQQELNRLRRLVAKSEGLGNIGIFSDEMKKIVELAAKYHADRALPVLIEGETGTGKEVIARLVHFGAGMKGDVGPFIDINCATFNPNLFESELFGYDPGAFTGGLGKGQKGKLDTATGGTIFLDELEELPLELQGKLLRVIQDKEFYRVGGLKKIKVDVRFICATNVNLAKKVEDGHFRKDLYFRLKVGHIVIPPLRQRSQDILPLAHMFLNDFARQKKKRFKNISDAVANMLAVHQWPGNVRELRNVIEWAVSMHDDTELRPHHLEILDIISKTQENGVNKNDRLINLTEFVLPAEHLPFEDYCKSIIKKALAMHHGNKVKTAEYLGISRQSLYTMLKNIDD</sequence>
<dbReference type="SUPFAM" id="SSF52540">
    <property type="entry name" value="P-loop containing nucleoside triphosphate hydrolases"/>
    <property type="match status" value="1"/>
</dbReference>
<dbReference type="OrthoDB" id="9803970at2"/>
<dbReference type="PROSITE" id="PS00688">
    <property type="entry name" value="SIGMA54_INTERACT_3"/>
    <property type="match status" value="1"/>
</dbReference>
<dbReference type="GO" id="GO:0043565">
    <property type="term" value="F:sequence-specific DNA binding"/>
    <property type="evidence" value="ECO:0007669"/>
    <property type="project" value="InterPro"/>
</dbReference>
<dbReference type="CDD" id="cd00009">
    <property type="entry name" value="AAA"/>
    <property type="match status" value="1"/>
</dbReference>
<dbReference type="PANTHER" id="PTHR32071:SF57">
    <property type="entry name" value="C4-DICARBOXYLATE TRANSPORT TRANSCRIPTIONAL REGULATORY PROTEIN DCTD"/>
    <property type="match status" value="1"/>
</dbReference>
<evidence type="ECO:0000256" key="1">
    <source>
        <dbReference type="ARBA" id="ARBA00018672"/>
    </source>
</evidence>
<dbReference type="Gene3D" id="1.10.8.60">
    <property type="match status" value="1"/>
</dbReference>
<dbReference type="Gene3D" id="1.10.10.60">
    <property type="entry name" value="Homeodomain-like"/>
    <property type="match status" value="1"/>
</dbReference>
<dbReference type="InterPro" id="IPR058031">
    <property type="entry name" value="AAA_lid_NorR"/>
</dbReference>
<dbReference type="InterPro" id="IPR002078">
    <property type="entry name" value="Sigma_54_int"/>
</dbReference>
<dbReference type="SUPFAM" id="SSF52172">
    <property type="entry name" value="CheY-like"/>
    <property type="match status" value="1"/>
</dbReference>
<proteinExistence type="predicted"/>
<reference evidence="10 11" key="1">
    <citation type="journal article" date="2018" name="Environ. Microbiol.">
        <title>Novel energy conservation strategies and behaviour of Pelotomaculum schinkii driving syntrophic propionate catabolism.</title>
        <authorList>
            <person name="Hidalgo-Ahumada C.A.P."/>
            <person name="Nobu M.K."/>
            <person name="Narihiro T."/>
            <person name="Tamaki H."/>
            <person name="Liu W.T."/>
            <person name="Kamagata Y."/>
            <person name="Stams A.J.M."/>
            <person name="Imachi H."/>
            <person name="Sousa D.Z."/>
        </authorList>
    </citation>
    <scope>NUCLEOTIDE SEQUENCE [LARGE SCALE GENOMIC DNA]</scope>
    <source>
        <strain evidence="10 11">MGP</strain>
    </source>
</reference>
<dbReference type="SUPFAM" id="SSF46689">
    <property type="entry name" value="Homeodomain-like"/>
    <property type="match status" value="1"/>
</dbReference>
<dbReference type="InterPro" id="IPR001789">
    <property type="entry name" value="Sig_transdc_resp-reg_receiver"/>
</dbReference>
<dbReference type="GO" id="GO:0005524">
    <property type="term" value="F:ATP binding"/>
    <property type="evidence" value="ECO:0007669"/>
    <property type="project" value="UniProtKB-KW"/>
</dbReference>
<dbReference type="InterPro" id="IPR027417">
    <property type="entry name" value="P-loop_NTPase"/>
</dbReference>
<dbReference type="Pfam" id="PF00158">
    <property type="entry name" value="Sigma54_activat"/>
    <property type="match status" value="1"/>
</dbReference>
<dbReference type="GO" id="GO:0000160">
    <property type="term" value="P:phosphorelay signal transduction system"/>
    <property type="evidence" value="ECO:0007669"/>
    <property type="project" value="InterPro"/>
</dbReference>
<evidence type="ECO:0000256" key="6">
    <source>
        <dbReference type="ARBA" id="ARBA00024867"/>
    </source>
</evidence>
<evidence type="ECO:0000259" key="8">
    <source>
        <dbReference type="PROSITE" id="PS50045"/>
    </source>
</evidence>
<dbReference type="InterPro" id="IPR011006">
    <property type="entry name" value="CheY-like_superfamily"/>
</dbReference>
<dbReference type="InterPro" id="IPR002197">
    <property type="entry name" value="HTH_Fis"/>
</dbReference>
<dbReference type="Pfam" id="PF25601">
    <property type="entry name" value="AAA_lid_14"/>
    <property type="match status" value="1"/>
</dbReference>
<comment type="function">
    <text evidence="6">May play the central regulatory role in sporulation. It may be an element of the effector pathway responsible for the activation of sporulation genes in response to nutritional stress. Spo0A may act in concert with spo0H (a sigma factor) to control the expression of some genes that are critical to the sporulation process.</text>
</comment>
<protein>
    <recommendedName>
        <fullName evidence="1">Stage 0 sporulation protein A homolog</fullName>
    </recommendedName>
</protein>
<dbReference type="AlphaFoldDB" id="A0A4Y7RL29"/>
<keyword evidence="2" id="KW-0547">Nucleotide-binding</keyword>
<feature type="domain" description="Sigma-54 factor interaction" evidence="8">
    <location>
        <begin position="169"/>
        <end position="398"/>
    </location>
</feature>
<dbReference type="SMART" id="SM00448">
    <property type="entry name" value="REC"/>
    <property type="match status" value="1"/>
</dbReference>
<dbReference type="Pfam" id="PF00072">
    <property type="entry name" value="Response_reg"/>
    <property type="match status" value="1"/>
</dbReference>
<dbReference type="PROSITE" id="PS00675">
    <property type="entry name" value="SIGMA54_INTERACT_1"/>
    <property type="match status" value="1"/>
</dbReference>
<dbReference type="Pfam" id="PF02954">
    <property type="entry name" value="HTH_8"/>
    <property type="match status" value="1"/>
</dbReference>
<dbReference type="PROSITE" id="PS50110">
    <property type="entry name" value="RESPONSE_REGULATORY"/>
    <property type="match status" value="1"/>
</dbReference>
<keyword evidence="11" id="KW-1185">Reference proteome</keyword>
<dbReference type="EMBL" id="QFFZ01000040">
    <property type="protein sequence ID" value="TEB09675.1"/>
    <property type="molecule type" value="Genomic_DNA"/>
</dbReference>
<dbReference type="Proteomes" id="UP000297597">
    <property type="component" value="Unassembled WGS sequence"/>
</dbReference>
<dbReference type="Gene3D" id="3.40.50.300">
    <property type="entry name" value="P-loop containing nucleotide triphosphate hydrolases"/>
    <property type="match status" value="1"/>
</dbReference>
<dbReference type="InterPro" id="IPR025662">
    <property type="entry name" value="Sigma_54_int_dom_ATP-bd_1"/>
</dbReference>
<keyword evidence="3" id="KW-0067">ATP-binding</keyword>
<dbReference type="InterPro" id="IPR003593">
    <property type="entry name" value="AAA+_ATPase"/>
</dbReference>
<comment type="caution">
    <text evidence="10">The sequence shown here is derived from an EMBL/GenBank/DDBJ whole genome shotgun (WGS) entry which is preliminary data.</text>
</comment>
<evidence type="ECO:0000256" key="4">
    <source>
        <dbReference type="ARBA" id="ARBA00023015"/>
    </source>
</evidence>
<dbReference type="Gene3D" id="3.40.50.2300">
    <property type="match status" value="1"/>
</dbReference>
<feature type="modified residue" description="4-aspartylphosphate" evidence="7">
    <location>
        <position position="51"/>
    </location>
</feature>
<dbReference type="RefSeq" id="WP_134214707.1">
    <property type="nucleotide sequence ID" value="NZ_QFFZ01000040.1"/>
</dbReference>